<keyword evidence="1" id="KW-0560">Oxidoreductase</keyword>
<dbReference type="Gene3D" id="3.30.70.100">
    <property type="match status" value="1"/>
</dbReference>
<keyword evidence="1" id="KW-0503">Monooxygenase</keyword>
<reference evidence="1 2" key="1">
    <citation type="journal article" date="2015" name="Genome Announc.">
        <title>Complete Genome Sequence of Sedimenticola thiotaurini Strain SIP-G1, a Polyphosphate- and Polyhydroxyalkanoate-Accumulating Sulfur-Oxidizing Gammaproteobacterium Isolated from Salt Marsh Sediments.</title>
        <authorList>
            <person name="Flood B.E."/>
            <person name="Jones D.S."/>
            <person name="Bailey J.V."/>
        </authorList>
    </citation>
    <scope>NUCLEOTIDE SEQUENCE [LARGE SCALE GENOMIC DNA]</scope>
    <source>
        <strain evidence="1 2">SIP-G1</strain>
    </source>
</reference>
<organism evidence="1 2">
    <name type="scientific">Sedimenticola thiotaurini</name>
    <dbReference type="NCBI Taxonomy" id="1543721"/>
    <lineage>
        <taxon>Bacteria</taxon>
        <taxon>Pseudomonadati</taxon>
        <taxon>Pseudomonadota</taxon>
        <taxon>Gammaproteobacteria</taxon>
        <taxon>Chromatiales</taxon>
        <taxon>Sedimenticolaceae</taxon>
        <taxon>Sedimenticola</taxon>
    </lineage>
</organism>
<dbReference type="AlphaFoldDB" id="A0A0F7K3Z9"/>
<dbReference type="EMBL" id="CP011412">
    <property type="protein sequence ID" value="AKH21658.1"/>
    <property type="molecule type" value="Genomic_DNA"/>
</dbReference>
<dbReference type="PANTHER" id="PTHR39169:SF1">
    <property type="entry name" value="MONOOXYGENASE YDHR-RELATED"/>
    <property type="match status" value="1"/>
</dbReference>
<dbReference type="InterPro" id="IPR014910">
    <property type="entry name" value="YdhR"/>
</dbReference>
<dbReference type="SUPFAM" id="SSF54909">
    <property type="entry name" value="Dimeric alpha+beta barrel"/>
    <property type="match status" value="1"/>
</dbReference>
<dbReference type="OrthoDB" id="1440627at2"/>
<dbReference type="KEGG" id="seds:AAY24_16325"/>
<evidence type="ECO:0000313" key="2">
    <source>
        <dbReference type="Proteomes" id="UP000034410"/>
    </source>
</evidence>
<dbReference type="PANTHER" id="PTHR39169">
    <property type="match status" value="1"/>
</dbReference>
<dbReference type="NCBIfam" id="NF008333">
    <property type="entry name" value="PRK11118.1"/>
    <property type="match status" value="1"/>
</dbReference>
<dbReference type="GO" id="GO:0004497">
    <property type="term" value="F:monooxygenase activity"/>
    <property type="evidence" value="ECO:0007669"/>
    <property type="project" value="UniProtKB-KW"/>
</dbReference>
<keyword evidence="2" id="KW-1185">Reference proteome</keyword>
<protein>
    <submittedName>
        <fullName evidence="1">Monooxygenase</fullName>
    </submittedName>
</protein>
<dbReference type="Pfam" id="PF08803">
    <property type="entry name" value="ydhR"/>
    <property type="match status" value="1"/>
</dbReference>
<sequence>MKLVQFDFKYAGPFGQEMTDAMDGLARSIADEPGLLWKIWTENRADGEAGGIYLFTDEQSARDYMVMHTERLKSFGIDKVNAKLFDVNTPLTQITNGPL</sequence>
<proteinExistence type="predicted"/>
<evidence type="ECO:0000313" key="1">
    <source>
        <dbReference type="EMBL" id="AKH21658.1"/>
    </source>
</evidence>
<dbReference type="Proteomes" id="UP000034410">
    <property type="component" value="Chromosome"/>
</dbReference>
<dbReference type="InterPro" id="IPR011008">
    <property type="entry name" value="Dimeric_a/b-barrel"/>
</dbReference>
<name>A0A0F7K3Z9_9GAMM</name>
<accession>A0A0F7K3Z9</accession>
<gene>
    <name evidence="1" type="ORF">AAY24_16325</name>
</gene>
<dbReference type="RefSeq" id="WP_046860579.1">
    <property type="nucleotide sequence ID" value="NZ_CP011412.1"/>
</dbReference>